<protein>
    <submittedName>
        <fullName evidence="1">Uncharacterized protein</fullName>
    </submittedName>
</protein>
<evidence type="ECO:0000313" key="2">
    <source>
        <dbReference type="Proteomes" id="UP000267081"/>
    </source>
</evidence>
<dbReference type="Proteomes" id="UP000267081">
    <property type="component" value="Unassembled WGS sequence"/>
</dbReference>
<dbReference type="EMBL" id="RSEC01000006">
    <property type="protein sequence ID" value="RSD26370.1"/>
    <property type="molecule type" value="Genomic_DNA"/>
</dbReference>
<dbReference type="OrthoDB" id="5198707at2"/>
<name>A0A427TPQ0_9PSEU</name>
<gene>
    <name evidence="1" type="ORF">EIY87_00465</name>
</gene>
<proteinExistence type="predicted"/>
<evidence type="ECO:0000313" key="1">
    <source>
        <dbReference type="EMBL" id="RSD26370.1"/>
    </source>
</evidence>
<comment type="caution">
    <text evidence="1">The sequence shown here is derived from an EMBL/GenBank/DDBJ whole genome shotgun (WGS) entry which is preliminary data.</text>
</comment>
<dbReference type="RefSeq" id="WP_125305627.1">
    <property type="nucleotide sequence ID" value="NZ_RSEC01000006.1"/>
</dbReference>
<reference evidence="1 2" key="1">
    <citation type="submission" date="2018-12" db="EMBL/GenBank/DDBJ databases">
        <title>Amycolatopsis eburnea sp. nov. actinomycete associate with arbuscular mycorrhiza fungal spore.</title>
        <authorList>
            <person name="Lumyong S."/>
            <person name="Chaiya L."/>
        </authorList>
    </citation>
    <scope>NUCLEOTIDE SEQUENCE [LARGE SCALE GENOMIC DNA]</scope>
    <source>
        <strain evidence="1 2">GLM-1</strain>
    </source>
</reference>
<keyword evidence="2" id="KW-1185">Reference proteome</keyword>
<organism evidence="1 2">
    <name type="scientific">Amycolatopsis eburnea</name>
    <dbReference type="NCBI Taxonomy" id="2267691"/>
    <lineage>
        <taxon>Bacteria</taxon>
        <taxon>Bacillati</taxon>
        <taxon>Actinomycetota</taxon>
        <taxon>Actinomycetes</taxon>
        <taxon>Pseudonocardiales</taxon>
        <taxon>Pseudonocardiaceae</taxon>
        <taxon>Amycolatopsis</taxon>
    </lineage>
</organism>
<accession>A0A427TPQ0</accession>
<dbReference type="AlphaFoldDB" id="A0A427TPQ0"/>
<sequence>MTDYTELSATVPSEPPDGSVVLDRAKRAWQRNGSRWFEAGAVISLFTHTGAAWPWLLVDCGPLIPLWQPTNADTAAAKPAEETGFLGFTDHGHPVGARTAPGDVPQPAAVARCGGPGLCPECARDAAVLTEAAARG</sequence>